<dbReference type="Proteomes" id="UP000799421">
    <property type="component" value="Unassembled WGS sequence"/>
</dbReference>
<protein>
    <submittedName>
        <fullName evidence="3">Uncharacterized protein</fullName>
    </submittedName>
</protein>
<evidence type="ECO:0000313" key="3">
    <source>
        <dbReference type="EMBL" id="KAF2859171.1"/>
    </source>
</evidence>
<dbReference type="OrthoDB" id="4716584at2759"/>
<feature type="region of interest" description="Disordered" evidence="2">
    <location>
        <begin position="1"/>
        <end position="123"/>
    </location>
</feature>
<feature type="region of interest" description="Disordered" evidence="2">
    <location>
        <begin position="162"/>
        <end position="183"/>
    </location>
</feature>
<evidence type="ECO:0000256" key="2">
    <source>
        <dbReference type="SAM" id="MobiDB-lite"/>
    </source>
</evidence>
<dbReference type="AlphaFoldDB" id="A0A6A7BVA3"/>
<organism evidence="3 4">
    <name type="scientific">Piedraia hortae CBS 480.64</name>
    <dbReference type="NCBI Taxonomy" id="1314780"/>
    <lineage>
        <taxon>Eukaryota</taxon>
        <taxon>Fungi</taxon>
        <taxon>Dikarya</taxon>
        <taxon>Ascomycota</taxon>
        <taxon>Pezizomycotina</taxon>
        <taxon>Dothideomycetes</taxon>
        <taxon>Dothideomycetidae</taxon>
        <taxon>Capnodiales</taxon>
        <taxon>Piedraiaceae</taxon>
        <taxon>Piedraia</taxon>
    </lineage>
</organism>
<feature type="compositionally biased region" description="Low complexity" evidence="2">
    <location>
        <begin position="112"/>
        <end position="123"/>
    </location>
</feature>
<evidence type="ECO:0000256" key="1">
    <source>
        <dbReference type="SAM" id="Coils"/>
    </source>
</evidence>
<sequence length="538" mass="60489">MTPPKRFTPQLVETSTTSSRRRNRATSTAQAEQPTSSRRFAPQLVETTTSSSRRSRRRREPNDAGHVQFAARPLPLEIPPNLRRDVSPLDGSPRRQHSFRCPDLDTIESSESEPSTSPAATTATATVLDHRRLSAAARRLRDQALSAFPNSDFHEPVEHYALSSDQEDDDDAADLDEPPYTREGHDDILAEMARRRESTVKLRLEKEELSQFVEELERERAAARLTAANRKARDHKPTWWAATRRTARHSRMDSDVELRNRPPLLGKSLDFPRCKSPDSVRAVALTDNVPGAETDGLWNRPTKPADKKTGLWGGHCIESSPPKSGLWNGLCGEQSTNPPAVLWNNHCTTSPPSSPPNSLTSGLWNGLCASSPTPRAITPFQTKKLQTGLLTPHTQSRASSPVRDAPPTNTERLLDEIMLAEFPDSFVTQVYNYLALGYPALARDYDYELEKITAVPVAELRSRDKEVGRSRGYIPFGEDFEREQSRDALHPSGDEMPPRWRALKLYIREWARQEKNMVGEESPWKQWATAARRGSWGI</sequence>
<evidence type="ECO:0000313" key="4">
    <source>
        <dbReference type="Proteomes" id="UP000799421"/>
    </source>
</evidence>
<dbReference type="EMBL" id="MU005997">
    <property type="protein sequence ID" value="KAF2859171.1"/>
    <property type="molecule type" value="Genomic_DNA"/>
</dbReference>
<feature type="coiled-coil region" evidence="1">
    <location>
        <begin position="199"/>
        <end position="233"/>
    </location>
</feature>
<feature type="compositionally biased region" description="Acidic residues" evidence="2">
    <location>
        <begin position="165"/>
        <end position="177"/>
    </location>
</feature>
<proteinExistence type="predicted"/>
<keyword evidence="4" id="KW-1185">Reference proteome</keyword>
<keyword evidence="1" id="KW-0175">Coiled coil</keyword>
<name>A0A6A7BVA3_9PEZI</name>
<accession>A0A6A7BVA3</accession>
<reference evidence="3" key="1">
    <citation type="journal article" date="2020" name="Stud. Mycol.">
        <title>101 Dothideomycetes genomes: a test case for predicting lifestyles and emergence of pathogens.</title>
        <authorList>
            <person name="Haridas S."/>
            <person name="Albert R."/>
            <person name="Binder M."/>
            <person name="Bloem J."/>
            <person name="Labutti K."/>
            <person name="Salamov A."/>
            <person name="Andreopoulos B."/>
            <person name="Baker S."/>
            <person name="Barry K."/>
            <person name="Bills G."/>
            <person name="Bluhm B."/>
            <person name="Cannon C."/>
            <person name="Castanera R."/>
            <person name="Culley D."/>
            <person name="Daum C."/>
            <person name="Ezra D."/>
            <person name="Gonzalez J."/>
            <person name="Henrissat B."/>
            <person name="Kuo A."/>
            <person name="Liang C."/>
            <person name="Lipzen A."/>
            <person name="Lutzoni F."/>
            <person name="Magnuson J."/>
            <person name="Mondo S."/>
            <person name="Nolan M."/>
            <person name="Ohm R."/>
            <person name="Pangilinan J."/>
            <person name="Park H.-J."/>
            <person name="Ramirez L."/>
            <person name="Alfaro M."/>
            <person name="Sun H."/>
            <person name="Tritt A."/>
            <person name="Yoshinaga Y."/>
            <person name="Zwiers L.-H."/>
            <person name="Turgeon B."/>
            <person name="Goodwin S."/>
            <person name="Spatafora J."/>
            <person name="Crous P."/>
            <person name="Grigoriev I."/>
        </authorList>
    </citation>
    <scope>NUCLEOTIDE SEQUENCE</scope>
    <source>
        <strain evidence="3">CBS 480.64</strain>
    </source>
</reference>
<gene>
    <name evidence="3" type="ORF">K470DRAFT_259192</name>
</gene>